<dbReference type="Pfam" id="PF07690">
    <property type="entry name" value="MFS_1"/>
    <property type="match status" value="1"/>
</dbReference>
<feature type="transmembrane region" description="Helical" evidence="8">
    <location>
        <begin position="268"/>
        <end position="287"/>
    </location>
</feature>
<feature type="transmembrane region" description="Helical" evidence="8">
    <location>
        <begin position="167"/>
        <end position="190"/>
    </location>
</feature>
<feature type="transmembrane region" description="Helical" evidence="8">
    <location>
        <begin position="515"/>
        <end position="533"/>
    </location>
</feature>
<dbReference type="InterPro" id="IPR020846">
    <property type="entry name" value="MFS_dom"/>
</dbReference>
<dbReference type="PANTHER" id="PTHR23501:SF12">
    <property type="entry name" value="MAJOR FACILITATOR SUPERFAMILY (MFS) PROFILE DOMAIN-CONTAINING PROTEIN-RELATED"/>
    <property type="match status" value="1"/>
</dbReference>
<proteinExistence type="inferred from homology"/>
<feature type="transmembrane region" description="Helical" evidence="8">
    <location>
        <begin position="110"/>
        <end position="129"/>
    </location>
</feature>
<dbReference type="OMA" id="LLMRFEK"/>
<evidence type="ECO:0000256" key="1">
    <source>
        <dbReference type="ARBA" id="ARBA00004141"/>
    </source>
</evidence>
<dbReference type="AlphaFoldDB" id="A0A3E2GZ39"/>
<dbReference type="InterPro" id="IPR036259">
    <property type="entry name" value="MFS_trans_sf"/>
</dbReference>
<organism evidence="10 11">
    <name type="scientific">Scytalidium lignicola</name>
    <name type="common">Hyphomycete</name>
    <dbReference type="NCBI Taxonomy" id="5539"/>
    <lineage>
        <taxon>Eukaryota</taxon>
        <taxon>Fungi</taxon>
        <taxon>Dikarya</taxon>
        <taxon>Ascomycota</taxon>
        <taxon>Pezizomycotina</taxon>
        <taxon>Leotiomycetes</taxon>
        <taxon>Leotiomycetes incertae sedis</taxon>
        <taxon>Scytalidium</taxon>
    </lineage>
</organism>
<comment type="caution">
    <text evidence="10">The sequence shown here is derived from an EMBL/GenBank/DDBJ whole genome shotgun (WGS) entry which is preliminary data.</text>
</comment>
<feature type="non-terminal residue" evidence="10">
    <location>
        <position position="1"/>
    </location>
</feature>
<evidence type="ECO:0000256" key="3">
    <source>
        <dbReference type="ARBA" id="ARBA00022448"/>
    </source>
</evidence>
<feature type="transmembrane region" description="Helical" evidence="8">
    <location>
        <begin position="236"/>
        <end position="262"/>
    </location>
</feature>
<evidence type="ECO:0000259" key="9">
    <source>
        <dbReference type="PROSITE" id="PS50850"/>
    </source>
</evidence>
<evidence type="ECO:0000256" key="2">
    <source>
        <dbReference type="ARBA" id="ARBA00007520"/>
    </source>
</evidence>
<dbReference type="OrthoDB" id="10021397at2759"/>
<feature type="region of interest" description="Disordered" evidence="7">
    <location>
        <begin position="1"/>
        <end position="28"/>
    </location>
</feature>
<evidence type="ECO:0000313" key="10">
    <source>
        <dbReference type="EMBL" id="RFU26287.1"/>
    </source>
</evidence>
<feature type="transmembrane region" description="Helical" evidence="8">
    <location>
        <begin position="196"/>
        <end position="215"/>
    </location>
</feature>
<evidence type="ECO:0000256" key="7">
    <source>
        <dbReference type="SAM" id="MobiDB-lite"/>
    </source>
</evidence>
<feature type="transmembrane region" description="Helical" evidence="8">
    <location>
        <begin position="308"/>
        <end position="328"/>
    </location>
</feature>
<feature type="transmembrane region" description="Helical" evidence="8">
    <location>
        <begin position="374"/>
        <end position="393"/>
    </location>
</feature>
<keyword evidence="5 8" id="KW-1133">Transmembrane helix</keyword>
<evidence type="ECO:0000256" key="4">
    <source>
        <dbReference type="ARBA" id="ARBA00022692"/>
    </source>
</evidence>
<dbReference type="GO" id="GO:0022857">
    <property type="term" value="F:transmembrane transporter activity"/>
    <property type="evidence" value="ECO:0007669"/>
    <property type="project" value="InterPro"/>
</dbReference>
<dbReference type="GO" id="GO:0005886">
    <property type="term" value="C:plasma membrane"/>
    <property type="evidence" value="ECO:0007669"/>
    <property type="project" value="TreeGrafter"/>
</dbReference>
<name>A0A3E2GZ39_SCYLI</name>
<dbReference type="PROSITE" id="PS50850">
    <property type="entry name" value="MFS"/>
    <property type="match status" value="1"/>
</dbReference>
<keyword evidence="11" id="KW-1185">Reference proteome</keyword>
<dbReference type="EMBL" id="NCSJ02000271">
    <property type="protein sequence ID" value="RFU26287.1"/>
    <property type="molecule type" value="Genomic_DNA"/>
</dbReference>
<protein>
    <recommendedName>
        <fullName evidence="9">Major facilitator superfamily (MFS) profile domain-containing protein</fullName>
    </recommendedName>
</protein>
<evidence type="ECO:0000256" key="6">
    <source>
        <dbReference type="ARBA" id="ARBA00023136"/>
    </source>
</evidence>
<evidence type="ECO:0000313" key="11">
    <source>
        <dbReference type="Proteomes" id="UP000258309"/>
    </source>
</evidence>
<evidence type="ECO:0000256" key="8">
    <source>
        <dbReference type="SAM" id="Phobius"/>
    </source>
</evidence>
<dbReference type="InterPro" id="IPR011701">
    <property type="entry name" value="MFS"/>
</dbReference>
<feature type="transmembrane region" description="Helical" evidence="8">
    <location>
        <begin position="135"/>
        <end position="155"/>
    </location>
</feature>
<evidence type="ECO:0000256" key="5">
    <source>
        <dbReference type="ARBA" id="ARBA00022989"/>
    </source>
</evidence>
<keyword evidence="4 8" id="KW-0812">Transmembrane</keyword>
<feature type="transmembrane region" description="Helical" evidence="8">
    <location>
        <begin position="80"/>
        <end position="98"/>
    </location>
</feature>
<feature type="transmembrane region" description="Helical" evidence="8">
    <location>
        <begin position="405"/>
        <end position="426"/>
    </location>
</feature>
<feature type="transmembrane region" description="Helical" evidence="8">
    <location>
        <begin position="438"/>
        <end position="459"/>
    </location>
</feature>
<feature type="transmembrane region" description="Helical" evidence="8">
    <location>
        <begin position="39"/>
        <end position="58"/>
    </location>
</feature>
<feature type="non-terminal residue" evidence="10">
    <location>
        <position position="546"/>
    </location>
</feature>
<dbReference type="SUPFAM" id="SSF103473">
    <property type="entry name" value="MFS general substrate transporter"/>
    <property type="match status" value="1"/>
</dbReference>
<dbReference type="Gene3D" id="1.20.1250.20">
    <property type="entry name" value="MFS general substrate transporter like domains"/>
    <property type="match status" value="1"/>
</dbReference>
<feature type="transmembrane region" description="Helical" evidence="8">
    <location>
        <begin position="348"/>
        <end position="369"/>
    </location>
</feature>
<sequence>MEKSPESPDGSSSEAGANVMESGTADSPSFVHPRQDLPAWKWILICVALYLGALLYGLDTTVAADVQAQVYEDLGHIENLQWVGLGFPMASAAMILTFTRGYGLFDAKVLIISSFFVFEIGSAVCGAAPTSMALVVGRVVAGVGGSGMALTYIYGFTTRLERPLCNALIGLSWGVGSILGPIVGGSFSVSSATWRWAFYINLPLAAILLPIYVFAFPPRNPRLDLTNKEKLASIDWVGAILNAATFVLFIVVVCFSGSTYAWGSGQSIALWIMFGACLIAFILQQAFSIFTTVENRIFPVQFLKSRTLVLLFVATGGGGAAQGITLYYTPLFFQFTKGDSALRAAVRLLPFICFFIFFVMVAGASLPVIGRYNLYYLIGGGLIVTGGSLLYTIDTTTPNSRIYGYEILVAAGGGLCWQNAYAVAVVNVSSKDSSKALGFINLAQLGSISISLAIAASLFQNLGFLELRKAFADYPYPDDYIRSALGGRISPVFSSADETVISIAIVAVAKTIQKTFALVIAGGALTLVSSLLMRFEKLNLGIAAPG</sequence>
<accession>A0A3E2GZ39</accession>
<feature type="domain" description="Major facilitator superfamily (MFS) profile" evidence="9">
    <location>
        <begin position="45"/>
        <end position="538"/>
    </location>
</feature>
<keyword evidence="6 8" id="KW-0472">Membrane</keyword>
<comment type="subcellular location">
    <subcellularLocation>
        <location evidence="1">Membrane</location>
        <topology evidence="1">Multi-pass membrane protein</topology>
    </subcellularLocation>
</comment>
<dbReference type="PANTHER" id="PTHR23501">
    <property type="entry name" value="MAJOR FACILITATOR SUPERFAMILY"/>
    <property type="match status" value="1"/>
</dbReference>
<dbReference type="Proteomes" id="UP000258309">
    <property type="component" value="Unassembled WGS sequence"/>
</dbReference>
<keyword evidence="3" id="KW-0813">Transport</keyword>
<reference evidence="10 11" key="1">
    <citation type="submission" date="2018-05" db="EMBL/GenBank/DDBJ databases">
        <title>Draft genome sequence of Scytalidium lignicola DSM 105466, a ubiquitous saprotrophic fungus.</title>
        <authorList>
            <person name="Buettner E."/>
            <person name="Gebauer A.M."/>
            <person name="Hofrichter M."/>
            <person name="Liers C."/>
            <person name="Kellner H."/>
        </authorList>
    </citation>
    <scope>NUCLEOTIDE SEQUENCE [LARGE SCALE GENOMIC DNA]</scope>
    <source>
        <strain evidence="10 11">DSM 105466</strain>
    </source>
</reference>
<gene>
    <name evidence="10" type="ORF">B7463_g10061</name>
</gene>
<comment type="similarity">
    <text evidence="2">Belongs to the major facilitator superfamily. TCR/Tet family.</text>
</comment>